<evidence type="ECO:0000313" key="11">
    <source>
        <dbReference type="EMBL" id="QEA14447.1"/>
    </source>
</evidence>
<dbReference type="OrthoDB" id="9813458at2"/>
<keyword evidence="7" id="KW-0998">Cell outer membrane</keyword>
<keyword evidence="3" id="KW-0813">Transport</keyword>
<evidence type="ECO:0000256" key="4">
    <source>
        <dbReference type="ARBA" id="ARBA00022452"/>
    </source>
</evidence>
<dbReference type="InterPro" id="IPR051906">
    <property type="entry name" value="TolC-like"/>
</dbReference>
<evidence type="ECO:0000256" key="3">
    <source>
        <dbReference type="ARBA" id="ARBA00022448"/>
    </source>
</evidence>
<reference evidence="11 12" key="1">
    <citation type="submission" date="2019-07" db="EMBL/GenBank/DDBJ databases">
        <title>Complete genome sequence of Comamonas sp. NLF 7-7 isolated from livestock.</title>
        <authorList>
            <person name="Kim D.H."/>
            <person name="Kim J.G."/>
        </authorList>
    </citation>
    <scope>NUCLEOTIDE SEQUENCE [LARGE SCALE GENOMIC DNA]</scope>
    <source>
        <strain evidence="11 12">NLF 7-7</strain>
    </source>
</reference>
<dbReference type="AlphaFoldDB" id="A0A5B8S1E9"/>
<dbReference type="PANTHER" id="PTHR30026">
    <property type="entry name" value="OUTER MEMBRANE PROTEIN TOLC"/>
    <property type="match status" value="1"/>
</dbReference>
<dbReference type="Gene3D" id="1.20.1600.10">
    <property type="entry name" value="Outer membrane efflux proteins (OEP)"/>
    <property type="match status" value="1"/>
</dbReference>
<dbReference type="InterPro" id="IPR003423">
    <property type="entry name" value="OMP_efflux"/>
</dbReference>
<dbReference type="SUPFAM" id="SSF56954">
    <property type="entry name" value="Outer membrane efflux proteins (OEP)"/>
    <property type="match status" value="1"/>
</dbReference>
<keyword evidence="5" id="KW-0812">Transmembrane</keyword>
<keyword evidence="4" id="KW-1134">Transmembrane beta strand</keyword>
<feature type="region of interest" description="Disordered" evidence="9">
    <location>
        <begin position="447"/>
        <end position="466"/>
    </location>
</feature>
<evidence type="ECO:0000256" key="6">
    <source>
        <dbReference type="ARBA" id="ARBA00023136"/>
    </source>
</evidence>
<dbReference type="PANTHER" id="PTHR30026:SF20">
    <property type="entry name" value="OUTER MEMBRANE PROTEIN TOLC"/>
    <property type="match status" value="1"/>
</dbReference>
<feature type="chain" id="PRO_5022818732" evidence="10">
    <location>
        <begin position="27"/>
        <end position="466"/>
    </location>
</feature>
<evidence type="ECO:0000256" key="7">
    <source>
        <dbReference type="ARBA" id="ARBA00023237"/>
    </source>
</evidence>
<accession>A0A5B8S1E9</accession>
<evidence type="ECO:0000256" key="8">
    <source>
        <dbReference type="SAM" id="Coils"/>
    </source>
</evidence>
<dbReference type="EMBL" id="CP042344">
    <property type="protein sequence ID" value="QEA14447.1"/>
    <property type="molecule type" value="Genomic_DNA"/>
</dbReference>
<dbReference type="Proteomes" id="UP000321199">
    <property type="component" value="Chromosome"/>
</dbReference>
<dbReference type="GO" id="GO:1990281">
    <property type="term" value="C:efflux pump complex"/>
    <property type="evidence" value="ECO:0007669"/>
    <property type="project" value="TreeGrafter"/>
</dbReference>
<evidence type="ECO:0000256" key="5">
    <source>
        <dbReference type="ARBA" id="ARBA00022692"/>
    </source>
</evidence>
<evidence type="ECO:0000256" key="2">
    <source>
        <dbReference type="ARBA" id="ARBA00007613"/>
    </source>
</evidence>
<feature type="signal peptide" evidence="10">
    <location>
        <begin position="1"/>
        <end position="26"/>
    </location>
</feature>
<evidence type="ECO:0000256" key="10">
    <source>
        <dbReference type="SAM" id="SignalP"/>
    </source>
</evidence>
<feature type="compositionally biased region" description="Polar residues" evidence="9">
    <location>
        <begin position="452"/>
        <end position="466"/>
    </location>
</feature>
<keyword evidence="6" id="KW-0472">Membrane</keyword>
<comment type="subcellular location">
    <subcellularLocation>
        <location evidence="1">Cell outer membrane</location>
    </subcellularLocation>
</comment>
<dbReference type="Pfam" id="PF02321">
    <property type="entry name" value="OEP"/>
    <property type="match status" value="2"/>
</dbReference>
<evidence type="ECO:0000313" key="12">
    <source>
        <dbReference type="Proteomes" id="UP000321199"/>
    </source>
</evidence>
<feature type="coiled-coil region" evidence="8">
    <location>
        <begin position="340"/>
        <end position="367"/>
    </location>
</feature>
<keyword evidence="10" id="KW-0732">Signal</keyword>
<evidence type="ECO:0000256" key="9">
    <source>
        <dbReference type="SAM" id="MobiDB-lite"/>
    </source>
</evidence>
<dbReference type="GO" id="GO:0015562">
    <property type="term" value="F:efflux transmembrane transporter activity"/>
    <property type="evidence" value="ECO:0007669"/>
    <property type="project" value="InterPro"/>
</dbReference>
<sequence length="466" mass="48982">MSGGRFGLKLWLVLAAALLLAPRAPALTLAEAWQAAEAHDRPLAAARAAAGVAEPQRQQARALWRPQVALTASAGLGASDTRMHGAQFSAPGMGTVEGADFATSVHGGAATRVALQASQPLYNPVRRAQQQQLELQAEQTELALQAERQSAMLRTASSYLSLALAQEKLRVLQGQMQAVDSAARQAQDRFDLGAAPITAVHEAAAELARLKAQLASAQADITTRMRTLADATGLPPGRLTVQLPAAARPEPRALALWQQLAEGASLQLREQRLQTRLAQAELDKYAAGSRASVDLIAQAAHERLGGHGDFGAARNTGLNAMVGVQLTLPLSTGGMRSGRAQEAAARLAAAQAQEDALREQLAREIEAAWLAMHTSVEQGMALQAALGASRLREDATHTGYELGERTLLDVLRARNDVAATQLQLAQARAGGVLARLQLAERAGQLDEAALQDASTPPGQGTNPSTP</sequence>
<organism evidence="11 12">
    <name type="scientific">Comamonas flocculans</name>
    <dbReference type="NCBI Taxonomy" id="2597701"/>
    <lineage>
        <taxon>Bacteria</taxon>
        <taxon>Pseudomonadati</taxon>
        <taxon>Pseudomonadota</taxon>
        <taxon>Betaproteobacteria</taxon>
        <taxon>Burkholderiales</taxon>
        <taxon>Comamonadaceae</taxon>
        <taxon>Comamonas</taxon>
    </lineage>
</organism>
<dbReference type="GO" id="GO:0009279">
    <property type="term" value="C:cell outer membrane"/>
    <property type="evidence" value="ECO:0007669"/>
    <property type="project" value="UniProtKB-SubCell"/>
</dbReference>
<evidence type="ECO:0000256" key="1">
    <source>
        <dbReference type="ARBA" id="ARBA00004442"/>
    </source>
</evidence>
<gene>
    <name evidence="11" type="ORF">FOZ74_03365</name>
</gene>
<keyword evidence="8" id="KW-0175">Coiled coil</keyword>
<dbReference type="KEGG" id="cof:FOZ74_03365"/>
<proteinExistence type="inferred from homology"/>
<name>A0A5B8S1E9_9BURK</name>
<protein>
    <submittedName>
        <fullName evidence="11">Transporter</fullName>
    </submittedName>
</protein>
<comment type="similarity">
    <text evidence="2">Belongs to the outer membrane factor (OMF) (TC 1.B.17) family.</text>
</comment>
<dbReference type="GO" id="GO:0015288">
    <property type="term" value="F:porin activity"/>
    <property type="evidence" value="ECO:0007669"/>
    <property type="project" value="TreeGrafter"/>
</dbReference>
<keyword evidence="12" id="KW-1185">Reference proteome</keyword>